<evidence type="ECO:0000256" key="3">
    <source>
        <dbReference type="ARBA" id="ARBA00022603"/>
    </source>
</evidence>
<dbReference type="InterPro" id="IPR002218">
    <property type="entry name" value="MnmG-rel"/>
</dbReference>
<comment type="similarity">
    <text evidence="10">Belongs to the MnmG family. TrmFO subfamily.</text>
</comment>
<comment type="catalytic activity">
    <reaction evidence="10">
        <text>uridine(54) in tRNA + (6R)-5,10-methylene-5,6,7,8-tetrahydrofolate + NADH + H(+) = 5-methyluridine(54) in tRNA + (6S)-5,6,7,8-tetrahydrofolate + NAD(+)</text>
        <dbReference type="Rhea" id="RHEA:16873"/>
        <dbReference type="Rhea" id="RHEA-COMP:10167"/>
        <dbReference type="Rhea" id="RHEA-COMP:10193"/>
        <dbReference type="ChEBI" id="CHEBI:15378"/>
        <dbReference type="ChEBI" id="CHEBI:15636"/>
        <dbReference type="ChEBI" id="CHEBI:57453"/>
        <dbReference type="ChEBI" id="CHEBI:57540"/>
        <dbReference type="ChEBI" id="CHEBI:57945"/>
        <dbReference type="ChEBI" id="CHEBI:65315"/>
        <dbReference type="ChEBI" id="CHEBI:74447"/>
        <dbReference type="EC" id="2.1.1.74"/>
    </reaction>
</comment>
<keyword evidence="6 10" id="KW-0819">tRNA processing</keyword>
<evidence type="ECO:0000313" key="13">
    <source>
        <dbReference type="Proteomes" id="UP000594468"/>
    </source>
</evidence>
<dbReference type="HAMAP" id="MF_01037">
    <property type="entry name" value="TrmFO"/>
    <property type="match status" value="1"/>
</dbReference>
<evidence type="ECO:0000256" key="1">
    <source>
        <dbReference type="ARBA" id="ARBA00001974"/>
    </source>
</evidence>
<dbReference type="EC" id="2.1.1.74" evidence="10"/>
<dbReference type="GO" id="GO:0047151">
    <property type="term" value="F:tRNA (uracil(54)-C5)-methyltransferase activity, 5,10-methylenetetrahydrofolate-dependent"/>
    <property type="evidence" value="ECO:0007669"/>
    <property type="project" value="UniProtKB-UniRule"/>
</dbReference>
<dbReference type="NCBIfam" id="NF003739">
    <property type="entry name" value="PRK05335.1"/>
    <property type="match status" value="1"/>
</dbReference>
<dbReference type="NCBIfam" id="TIGR00137">
    <property type="entry name" value="gid_trmFO"/>
    <property type="match status" value="1"/>
</dbReference>
<dbReference type="KEGG" id="pmet:G4Y79_15995"/>
<evidence type="ECO:0000256" key="8">
    <source>
        <dbReference type="ARBA" id="ARBA00022857"/>
    </source>
</evidence>
<gene>
    <name evidence="10 12" type="primary">trmFO</name>
    <name evidence="12" type="ORF">G4Y79_15995</name>
</gene>
<comment type="subcellular location">
    <subcellularLocation>
        <location evidence="10">Cytoplasm</location>
    </subcellularLocation>
</comment>
<dbReference type="SUPFAM" id="SSF51905">
    <property type="entry name" value="FAD/NAD(P)-binding domain"/>
    <property type="match status" value="1"/>
</dbReference>
<name>A0A7S8E6B8_9CHLR</name>
<dbReference type="InterPro" id="IPR004417">
    <property type="entry name" value="TrmFO"/>
</dbReference>
<dbReference type="InterPro" id="IPR040131">
    <property type="entry name" value="MnmG_N"/>
</dbReference>
<dbReference type="GO" id="GO:0002098">
    <property type="term" value="P:tRNA wobble uridine modification"/>
    <property type="evidence" value="ECO:0007669"/>
    <property type="project" value="TreeGrafter"/>
</dbReference>
<dbReference type="EMBL" id="CP062983">
    <property type="protein sequence ID" value="QPC81204.1"/>
    <property type="molecule type" value="Genomic_DNA"/>
</dbReference>
<evidence type="ECO:0000256" key="5">
    <source>
        <dbReference type="ARBA" id="ARBA00022679"/>
    </source>
</evidence>
<keyword evidence="8 10" id="KW-0521">NADP</keyword>
<protein>
    <recommendedName>
        <fullName evidence="10">Methylenetetrahydrofolate--tRNA-(uracil-5-)-methyltransferase TrmFO</fullName>
        <ecNumber evidence="10">2.1.1.74</ecNumber>
    </recommendedName>
    <alternativeName>
        <fullName evidence="10">Folate-dependent tRNA (uracil-5-)-methyltransferase</fullName>
    </alternativeName>
    <alternativeName>
        <fullName evidence="10">Folate-dependent tRNA(M-5-U54)-methyltransferase</fullName>
    </alternativeName>
</protein>
<proteinExistence type="inferred from homology"/>
<dbReference type="GO" id="GO:0050660">
    <property type="term" value="F:flavin adenine dinucleotide binding"/>
    <property type="evidence" value="ECO:0007669"/>
    <property type="project" value="UniProtKB-UniRule"/>
</dbReference>
<comment type="catalytic activity">
    <reaction evidence="10">
        <text>uridine(54) in tRNA + (6R)-5,10-methylene-5,6,7,8-tetrahydrofolate + NADPH + H(+) = 5-methyluridine(54) in tRNA + (6S)-5,6,7,8-tetrahydrofolate + NADP(+)</text>
        <dbReference type="Rhea" id="RHEA:62372"/>
        <dbReference type="Rhea" id="RHEA-COMP:10167"/>
        <dbReference type="Rhea" id="RHEA-COMP:10193"/>
        <dbReference type="ChEBI" id="CHEBI:15378"/>
        <dbReference type="ChEBI" id="CHEBI:15636"/>
        <dbReference type="ChEBI" id="CHEBI:57453"/>
        <dbReference type="ChEBI" id="CHEBI:57783"/>
        <dbReference type="ChEBI" id="CHEBI:58349"/>
        <dbReference type="ChEBI" id="CHEBI:65315"/>
        <dbReference type="ChEBI" id="CHEBI:74447"/>
        <dbReference type="EC" id="2.1.1.74"/>
    </reaction>
</comment>
<organism evidence="12 13">
    <name type="scientific">Phototrophicus methaneseepsis</name>
    <dbReference type="NCBI Taxonomy" id="2710758"/>
    <lineage>
        <taxon>Bacteria</taxon>
        <taxon>Bacillati</taxon>
        <taxon>Chloroflexota</taxon>
        <taxon>Candidatus Thermofontia</taxon>
        <taxon>Phototrophicales</taxon>
        <taxon>Phototrophicaceae</taxon>
        <taxon>Phototrophicus</taxon>
    </lineage>
</organism>
<keyword evidence="9 10" id="KW-0520">NAD</keyword>
<feature type="domain" description="MnmG N-terminal" evidence="11">
    <location>
        <begin position="4"/>
        <end position="371"/>
    </location>
</feature>
<dbReference type="PANTHER" id="PTHR11806:SF2">
    <property type="entry name" value="METHYLENETETRAHYDROFOLATE--TRNA-(URACIL-5-)-METHYLTRANSFERASE TRMFO"/>
    <property type="match status" value="1"/>
</dbReference>
<comment type="function">
    <text evidence="10">Catalyzes the folate-dependent formation of 5-methyl-uridine at position 54 (M-5-U54) in all tRNAs.</text>
</comment>
<dbReference type="GO" id="GO:0030488">
    <property type="term" value="P:tRNA methylation"/>
    <property type="evidence" value="ECO:0007669"/>
    <property type="project" value="TreeGrafter"/>
</dbReference>
<dbReference type="Gene3D" id="3.50.50.60">
    <property type="entry name" value="FAD/NAD(P)-binding domain"/>
    <property type="match status" value="2"/>
</dbReference>
<dbReference type="PRINTS" id="PR00411">
    <property type="entry name" value="PNDRDTASEI"/>
</dbReference>
<evidence type="ECO:0000313" key="12">
    <source>
        <dbReference type="EMBL" id="QPC81204.1"/>
    </source>
</evidence>
<keyword evidence="3 10" id="KW-0489">Methyltransferase</keyword>
<evidence type="ECO:0000256" key="6">
    <source>
        <dbReference type="ARBA" id="ARBA00022694"/>
    </source>
</evidence>
<keyword evidence="13" id="KW-1185">Reference proteome</keyword>
<reference evidence="12 13" key="1">
    <citation type="submission" date="2020-02" db="EMBL/GenBank/DDBJ databases">
        <authorList>
            <person name="Zheng R.K."/>
            <person name="Sun C.M."/>
        </authorList>
    </citation>
    <scope>NUCLEOTIDE SEQUENCE [LARGE SCALE GENOMIC DNA]</scope>
    <source>
        <strain evidence="13">rifampicinis</strain>
    </source>
</reference>
<evidence type="ECO:0000259" key="11">
    <source>
        <dbReference type="Pfam" id="PF01134"/>
    </source>
</evidence>
<feature type="binding site" evidence="10">
    <location>
        <begin position="8"/>
        <end position="13"/>
    </location>
    <ligand>
        <name>FAD</name>
        <dbReference type="ChEBI" id="CHEBI:57692"/>
    </ligand>
</feature>
<evidence type="ECO:0000256" key="7">
    <source>
        <dbReference type="ARBA" id="ARBA00022827"/>
    </source>
</evidence>
<keyword evidence="7 10" id="KW-0274">FAD</keyword>
<keyword evidence="5 10" id="KW-0808">Transferase</keyword>
<dbReference type="RefSeq" id="WP_195169277.1">
    <property type="nucleotide sequence ID" value="NZ_CP062983.1"/>
</dbReference>
<accession>A0A7S8E6B8</accession>
<dbReference type="GO" id="GO:0005829">
    <property type="term" value="C:cytosol"/>
    <property type="evidence" value="ECO:0007669"/>
    <property type="project" value="TreeGrafter"/>
</dbReference>
<evidence type="ECO:0000256" key="4">
    <source>
        <dbReference type="ARBA" id="ARBA00022630"/>
    </source>
</evidence>
<dbReference type="InterPro" id="IPR036188">
    <property type="entry name" value="FAD/NAD-bd_sf"/>
</dbReference>
<sequence>MSIVTVIGGGLAGSEAAWQLAQRGISVKLYEMRPQKSTGAHVSDRLAELVCSNSLGSKLPDRATGLLQHEMKLLKSLLIDCAERSSVAAGGALAVDRELFSTLVTDALTQHPNIEIIREEVTKIPEDVPVIVATGPLTSPTLAKEIGILTGEEYLYFYDAISPIVTAESIDMSIAFLGNRYDRGEDDEGDYINCPMDKEQYLRFVEALKTAERIELRDFEREDPHFFEGCVPIEQLASRGDETLAYGPMRPVGIWNPHTNQRPYAVVQLRKDNLAGSLYNIVGFQTNIRWGQQAEILRMISGLENASFVRMGQMHRNTFMNAPTLLYPTMQFRKRDDLYFAGQITGIEGYAGNIGTGLLAGLNLAHHLMNKQSWVPSETTMLGALCHYVTETDPEDFQPMKANFGILPELEKKVRGKGERKKAYAARALEDMKADILESDDTYLTSEMTNSVSRQL</sequence>
<dbReference type="AlphaFoldDB" id="A0A7S8E6B8"/>
<evidence type="ECO:0000256" key="2">
    <source>
        <dbReference type="ARBA" id="ARBA00022490"/>
    </source>
</evidence>
<dbReference type="Pfam" id="PF01134">
    <property type="entry name" value="GIDA"/>
    <property type="match status" value="1"/>
</dbReference>
<evidence type="ECO:0000256" key="10">
    <source>
        <dbReference type="HAMAP-Rule" id="MF_01037"/>
    </source>
</evidence>
<keyword evidence="2 10" id="KW-0963">Cytoplasm</keyword>
<evidence type="ECO:0000256" key="9">
    <source>
        <dbReference type="ARBA" id="ARBA00023027"/>
    </source>
</evidence>
<comment type="cofactor">
    <cofactor evidence="1 10">
        <name>FAD</name>
        <dbReference type="ChEBI" id="CHEBI:57692"/>
    </cofactor>
</comment>
<keyword evidence="4 10" id="KW-0285">Flavoprotein</keyword>
<dbReference type="PANTHER" id="PTHR11806">
    <property type="entry name" value="GLUCOSE INHIBITED DIVISION PROTEIN A"/>
    <property type="match status" value="1"/>
</dbReference>
<dbReference type="Proteomes" id="UP000594468">
    <property type="component" value="Chromosome"/>
</dbReference>